<dbReference type="InterPro" id="IPR003817">
    <property type="entry name" value="PS_Dcarbxylase"/>
</dbReference>
<keyword evidence="11" id="KW-0670">Pyruvate</keyword>
<evidence type="ECO:0000256" key="3">
    <source>
        <dbReference type="ARBA" id="ARBA00012243"/>
    </source>
</evidence>
<evidence type="ECO:0000313" key="14">
    <source>
        <dbReference type="Proteomes" id="UP000663929"/>
    </source>
</evidence>
<keyword evidence="7" id="KW-0865">Zymogen</keyword>
<dbReference type="KEGG" id="scor:J3U87_23385"/>
<organism evidence="13 14">
    <name type="scientific">Sulfidibacter corallicola</name>
    <dbReference type="NCBI Taxonomy" id="2818388"/>
    <lineage>
        <taxon>Bacteria</taxon>
        <taxon>Pseudomonadati</taxon>
        <taxon>Acidobacteriota</taxon>
        <taxon>Holophagae</taxon>
        <taxon>Acanthopleuribacterales</taxon>
        <taxon>Acanthopleuribacteraceae</taxon>
        <taxon>Sulfidibacter</taxon>
    </lineage>
</organism>
<keyword evidence="14" id="KW-1185">Reference proteome</keyword>
<comment type="cofactor">
    <cofactor evidence="1">
        <name>pyruvate</name>
        <dbReference type="ChEBI" id="CHEBI:15361"/>
    </cofactor>
</comment>
<keyword evidence="10" id="KW-1208">Phospholipid metabolism</keyword>
<proteinExistence type="predicted"/>
<gene>
    <name evidence="13" type="primary">psd</name>
    <name evidence="13" type="ORF">J3U87_23385</name>
</gene>
<dbReference type="GO" id="GO:0006646">
    <property type="term" value="P:phosphatidylethanolamine biosynthetic process"/>
    <property type="evidence" value="ECO:0007669"/>
    <property type="project" value="UniProtKB-UniPathway"/>
</dbReference>
<dbReference type="EMBL" id="CP071793">
    <property type="protein sequence ID" value="QTD48534.1"/>
    <property type="molecule type" value="Genomic_DNA"/>
</dbReference>
<comment type="pathway">
    <text evidence="2">Lipid metabolism.</text>
</comment>
<dbReference type="NCBIfam" id="TIGR00163">
    <property type="entry name" value="PS_decarb"/>
    <property type="match status" value="1"/>
</dbReference>
<dbReference type="Proteomes" id="UP000663929">
    <property type="component" value="Chromosome"/>
</dbReference>
<dbReference type="Pfam" id="PF02666">
    <property type="entry name" value="PS_Dcarbxylase"/>
    <property type="match status" value="1"/>
</dbReference>
<evidence type="ECO:0000256" key="8">
    <source>
        <dbReference type="ARBA" id="ARBA00023209"/>
    </source>
</evidence>
<comment type="pathway">
    <text evidence="12">Phospholipid metabolism; phosphatidylethanolamine biosynthesis.</text>
</comment>
<evidence type="ECO:0000256" key="9">
    <source>
        <dbReference type="ARBA" id="ARBA00023239"/>
    </source>
</evidence>
<evidence type="ECO:0000256" key="4">
    <source>
        <dbReference type="ARBA" id="ARBA00022516"/>
    </source>
</evidence>
<evidence type="ECO:0000256" key="11">
    <source>
        <dbReference type="ARBA" id="ARBA00023317"/>
    </source>
</evidence>
<keyword evidence="6" id="KW-0443">Lipid metabolism</keyword>
<dbReference type="GO" id="GO:0004609">
    <property type="term" value="F:phosphatidylserine decarboxylase activity"/>
    <property type="evidence" value="ECO:0007669"/>
    <property type="project" value="UniProtKB-EC"/>
</dbReference>
<dbReference type="AlphaFoldDB" id="A0A8A4TH54"/>
<evidence type="ECO:0000256" key="7">
    <source>
        <dbReference type="ARBA" id="ARBA00023145"/>
    </source>
</evidence>
<name>A0A8A4TH54_SULCO</name>
<evidence type="ECO:0000256" key="12">
    <source>
        <dbReference type="ARBA" id="ARBA00024326"/>
    </source>
</evidence>
<keyword evidence="9 13" id="KW-0456">Lyase</keyword>
<evidence type="ECO:0000313" key="13">
    <source>
        <dbReference type="EMBL" id="QTD48534.1"/>
    </source>
</evidence>
<sequence>MLCKVSLAAWKLFADDLDLHESKQTRFKSLHECFIRELKEGARPIDADPQVMVSPCDAVVGAHGRIENDTLFQAKGFPYEALDLLGDPERVARFRDGTYVTLRLKSTMYHRFHAPYDCAVREVNYISGDTWNVNPIALERVERLFCKNERAVIDLEVSESRPPLTLVPIAAILVASLRLHFLEQNLELRYKGPNRIACDAAFTKGEEMGYFQHGSTIVVLAHKDYQLHEAVAFGDRIRMGQPLLRLP</sequence>
<reference evidence="13" key="1">
    <citation type="submission" date="2021-03" db="EMBL/GenBank/DDBJ databases">
        <title>Acanthopleuribacteraceae sp. M133.</title>
        <authorList>
            <person name="Wang G."/>
        </authorList>
    </citation>
    <scope>NUCLEOTIDE SEQUENCE</scope>
    <source>
        <strain evidence="13">M133</strain>
    </source>
</reference>
<evidence type="ECO:0000256" key="2">
    <source>
        <dbReference type="ARBA" id="ARBA00005189"/>
    </source>
</evidence>
<evidence type="ECO:0000256" key="10">
    <source>
        <dbReference type="ARBA" id="ARBA00023264"/>
    </source>
</evidence>
<dbReference type="PANTHER" id="PTHR10067:SF6">
    <property type="entry name" value="PHOSPHATIDYLSERINE DECARBOXYLASE PROENZYME, MITOCHONDRIAL"/>
    <property type="match status" value="1"/>
</dbReference>
<dbReference type="EC" id="4.1.1.65" evidence="3"/>
<dbReference type="PANTHER" id="PTHR10067">
    <property type="entry name" value="PHOSPHATIDYLSERINE DECARBOXYLASE"/>
    <property type="match status" value="1"/>
</dbReference>
<keyword evidence="5" id="KW-0210">Decarboxylase</keyword>
<keyword evidence="4" id="KW-0444">Lipid biosynthesis</keyword>
<evidence type="ECO:0000256" key="1">
    <source>
        <dbReference type="ARBA" id="ARBA00001928"/>
    </source>
</evidence>
<accession>A0A8A4TH54</accession>
<evidence type="ECO:0000256" key="5">
    <source>
        <dbReference type="ARBA" id="ARBA00022793"/>
    </source>
</evidence>
<dbReference type="UniPathway" id="UPA00558"/>
<protein>
    <recommendedName>
        <fullName evidence="3">phosphatidylserine decarboxylase</fullName>
        <ecNumber evidence="3">4.1.1.65</ecNumber>
    </recommendedName>
</protein>
<evidence type="ECO:0000256" key="6">
    <source>
        <dbReference type="ARBA" id="ARBA00023098"/>
    </source>
</evidence>
<dbReference type="InterPro" id="IPR033177">
    <property type="entry name" value="PSD-B"/>
</dbReference>
<keyword evidence="8" id="KW-0594">Phospholipid biosynthesis</keyword>